<proteinExistence type="predicted"/>
<feature type="compositionally biased region" description="Acidic residues" evidence="1">
    <location>
        <begin position="197"/>
        <end position="219"/>
    </location>
</feature>
<organism evidence="2 3">
    <name type="scientific">Strigomonas culicis</name>
    <dbReference type="NCBI Taxonomy" id="28005"/>
    <lineage>
        <taxon>Eukaryota</taxon>
        <taxon>Discoba</taxon>
        <taxon>Euglenozoa</taxon>
        <taxon>Kinetoplastea</taxon>
        <taxon>Metakinetoplastina</taxon>
        <taxon>Trypanosomatida</taxon>
        <taxon>Trypanosomatidae</taxon>
        <taxon>Strigomonadinae</taxon>
        <taxon>Strigomonas</taxon>
    </lineage>
</organism>
<evidence type="ECO:0000313" key="3">
    <source>
        <dbReference type="Proteomes" id="UP000015354"/>
    </source>
</evidence>
<keyword evidence="3" id="KW-1185">Reference proteome</keyword>
<name>S9USW5_9TRYP</name>
<dbReference type="EMBL" id="ATMH01003114">
    <property type="protein sequence ID" value="EPY31909.1"/>
    <property type="molecule type" value="Genomic_DNA"/>
</dbReference>
<gene>
    <name evidence="2" type="ORF">STCU_03114</name>
</gene>
<dbReference type="OrthoDB" id="247097at2759"/>
<accession>S9USW5</accession>
<dbReference type="Proteomes" id="UP000015354">
    <property type="component" value="Unassembled WGS sequence"/>
</dbReference>
<evidence type="ECO:0000313" key="2">
    <source>
        <dbReference type="EMBL" id="EPY31909.1"/>
    </source>
</evidence>
<protein>
    <submittedName>
        <fullName evidence="2">Uncharacterized protein</fullName>
    </submittedName>
</protein>
<reference evidence="2 3" key="1">
    <citation type="journal article" date="2013" name="PLoS ONE">
        <title>Predicting the Proteins of Angomonas deanei, Strigomonas culicis and Their Respective Endosymbionts Reveals New Aspects of the Trypanosomatidae Family.</title>
        <authorList>
            <person name="Motta M.C."/>
            <person name="Martins A.C."/>
            <person name="de Souza S.S."/>
            <person name="Catta-Preta C.M."/>
            <person name="Silva R."/>
            <person name="Klein C.C."/>
            <person name="de Almeida L.G."/>
            <person name="de Lima Cunha O."/>
            <person name="Ciapina L.P."/>
            <person name="Brocchi M."/>
            <person name="Colabardini A.C."/>
            <person name="de Araujo Lima B."/>
            <person name="Machado C.R."/>
            <person name="de Almeida Soares C.M."/>
            <person name="Probst C.M."/>
            <person name="de Menezes C.B."/>
            <person name="Thompson C.E."/>
            <person name="Bartholomeu D.C."/>
            <person name="Gradia D.F."/>
            <person name="Pavoni D.P."/>
            <person name="Grisard E.C."/>
            <person name="Fantinatti-Garboggini F."/>
            <person name="Marchini F.K."/>
            <person name="Rodrigues-Luiz G.F."/>
            <person name="Wagner G."/>
            <person name="Goldman G.H."/>
            <person name="Fietto J.L."/>
            <person name="Elias M.C."/>
            <person name="Goldman M.H."/>
            <person name="Sagot M.F."/>
            <person name="Pereira M."/>
            <person name="Stoco P.H."/>
            <person name="de Mendonca-Neto R.P."/>
            <person name="Teixeira S.M."/>
            <person name="Maciel T.E."/>
            <person name="de Oliveira Mendes T.A."/>
            <person name="Urmenyi T.P."/>
            <person name="de Souza W."/>
            <person name="Schenkman S."/>
            <person name="de Vasconcelos A.T."/>
        </authorList>
    </citation>
    <scope>NUCLEOTIDE SEQUENCE [LARGE SCALE GENOMIC DNA]</scope>
</reference>
<feature type="region of interest" description="Disordered" evidence="1">
    <location>
        <begin position="196"/>
        <end position="228"/>
    </location>
</feature>
<comment type="caution">
    <text evidence="2">The sequence shown here is derived from an EMBL/GenBank/DDBJ whole genome shotgun (WGS) entry which is preliminary data.</text>
</comment>
<evidence type="ECO:0000256" key="1">
    <source>
        <dbReference type="SAM" id="MobiDB-lite"/>
    </source>
</evidence>
<dbReference type="AlphaFoldDB" id="S9USW5"/>
<sequence>MFFDDAVDVTRTAFRTTVSEDEPYDFGLMAAQDVHASVEITHMVYTPPQSMEELRAYLTTRGRPAPVEGESHVLSVTAQVRTLGMSNKLESYVVAAFPLETRRVVEIEKEKQKLVTRKGVPEPGDAAAVPPVLALGEHSFVVTPAASDIVACVRIRLDVDASAQLSVVGPGTVMFYGEQHSALIPEWENHRIFRVNEDDEEVDGEEDEEEESEMDDDELRDMFRYSRR</sequence>